<dbReference type="Proteomes" id="UP001209654">
    <property type="component" value="Unassembled WGS sequence"/>
</dbReference>
<comment type="caution">
    <text evidence="6">The sequence shown here is derived from an EMBL/GenBank/DDBJ whole genome shotgun (WGS) entry which is preliminary data.</text>
</comment>
<evidence type="ECO:0000256" key="1">
    <source>
        <dbReference type="ARBA" id="ARBA00005417"/>
    </source>
</evidence>
<dbReference type="InterPro" id="IPR003439">
    <property type="entry name" value="ABC_transporter-like_ATP-bd"/>
</dbReference>
<dbReference type="SMART" id="SM00382">
    <property type="entry name" value="AAA"/>
    <property type="match status" value="1"/>
</dbReference>
<evidence type="ECO:0000259" key="5">
    <source>
        <dbReference type="PROSITE" id="PS50893"/>
    </source>
</evidence>
<dbReference type="InterPro" id="IPR017871">
    <property type="entry name" value="ABC_transporter-like_CS"/>
</dbReference>
<keyword evidence="3" id="KW-0547">Nucleotide-binding</keyword>
<name>A0ABQ5MST4_9MICC</name>
<organism evidence="6 7">
    <name type="scientific">Arthrobacter mangrovi</name>
    <dbReference type="NCBI Taxonomy" id="2966350"/>
    <lineage>
        <taxon>Bacteria</taxon>
        <taxon>Bacillati</taxon>
        <taxon>Actinomycetota</taxon>
        <taxon>Actinomycetes</taxon>
        <taxon>Micrococcales</taxon>
        <taxon>Micrococcaceae</taxon>
        <taxon>Arthrobacter</taxon>
    </lineage>
</organism>
<dbReference type="PANTHER" id="PTHR43117">
    <property type="entry name" value="OSMOPROTECTANT IMPORT ATP-BINDING PROTEIN OSMV"/>
    <property type="match status" value="1"/>
</dbReference>
<keyword evidence="7" id="KW-1185">Reference proteome</keyword>
<dbReference type="PROSITE" id="PS50893">
    <property type="entry name" value="ABC_TRANSPORTER_2"/>
    <property type="match status" value="1"/>
</dbReference>
<dbReference type="SUPFAM" id="SSF52540">
    <property type="entry name" value="P-loop containing nucleoside triphosphate hydrolases"/>
    <property type="match status" value="1"/>
</dbReference>
<evidence type="ECO:0000313" key="6">
    <source>
        <dbReference type="EMBL" id="GLB67046.1"/>
    </source>
</evidence>
<keyword evidence="4 6" id="KW-0067">ATP-binding</keyword>
<dbReference type="Gene3D" id="3.40.50.300">
    <property type="entry name" value="P-loop containing nucleotide triphosphate hydrolases"/>
    <property type="match status" value="1"/>
</dbReference>
<sequence length="368" mass="38652">MEEPRGRSAAADPMVSFRNVTKSYAAGNPAVDNLTLDLDRGAITVFVGPSGCGKTTSLRMINRMVEPTSGTVLVDGKDIAGQAPAKLRRSMGYVLQSAGLLPHRTVLDNIATVPRLNGASKRETRVRAQELLETVGLPAALGSRYPSQLSGGQQQRVGVARALAADPPILLMDEPFSAVDPVVRAELQQELLRLQQQLAKTIVFVTHDIDEATLLGDKVAVFATGGRLAQYAPPEELLRAPVDDFVAGFVGRDRGFRSLSFREAGELPLHSAATATLATLGDAPGGVWLLIVDDGGAPAGWLPPGERSPDRLLVGGSLFTLGSSLRQALDATLSSPSGRGVAVDGQGRVAGLVDAEDVLKRLEAGRSG</sequence>
<proteinExistence type="inferred from homology"/>
<dbReference type="RefSeq" id="WP_373875799.1">
    <property type="nucleotide sequence ID" value="NZ_BRVS01000005.1"/>
</dbReference>
<dbReference type="PROSITE" id="PS00211">
    <property type="entry name" value="ABC_TRANSPORTER_1"/>
    <property type="match status" value="1"/>
</dbReference>
<reference evidence="6 7" key="1">
    <citation type="journal article" date="2023" name="Int. J. Syst. Evol. Microbiol.">
        <title>Arthrobacter mangrovi sp. nov., an actinobacterium isolated from the rhizosphere of a mangrove.</title>
        <authorList>
            <person name="Hamada M."/>
            <person name="Saitou S."/>
            <person name="Enomoto N."/>
            <person name="Nanri K."/>
            <person name="Hidaka K."/>
            <person name="Miura T."/>
            <person name="Tamura T."/>
        </authorList>
    </citation>
    <scope>NUCLEOTIDE SEQUENCE [LARGE SCALE GENOMIC DNA]</scope>
    <source>
        <strain evidence="6 7">NBRC 112813</strain>
    </source>
</reference>
<evidence type="ECO:0000313" key="7">
    <source>
        <dbReference type="Proteomes" id="UP001209654"/>
    </source>
</evidence>
<dbReference type="GO" id="GO:0005524">
    <property type="term" value="F:ATP binding"/>
    <property type="evidence" value="ECO:0007669"/>
    <property type="project" value="UniProtKB-KW"/>
</dbReference>
<evidence type="ECO:0000256" key="2">
    <source>
        <dbReference type="ARBA" id="ARBA00022448"/>
    </source>
</evidence>
<dbReference type="Pfam" id="PF00005">
    <property type="entry name" value="ABC_tran"/>
    <property type="match status" value="1"/>
</dbReference>
<protein>
    <submittedName>
        <fullName evidence="6">Proline/glycine betaine ABC transporter ATP-binding protein</fullName>
    </submittedName>
</protein>
<comment type="similarity">
    <text evidence="1">Belongs to the ABC transporter superfamily.</text>
</comment>
<gene>
    <name evidence="6" type="ORF">AHIS1636_14850</name>
</gene>
<keyword evidence="2" id="KW-0813">Transport</keyword>
<dbReference type="InterPro" id="IPR027417">
    <property type="entry name" value="P-loop_NTPase"/>
</dbReference>
<evidence type="ECO:0000256" key="3">
    <source>
        <dbReference type="ARBA" id="ARBA00022741"/>
    </source>
</evidence>
<dbReference type="EMBL" id="BRVS01000005">
    <property type="protein sequence ID" value="GLB67046.1"/>
    <property type="molecule type" value="Genomic_DNA"/>
</dbReference>
<dbReference type="InterPro" id="IPR003593">
    <property type="entry name" value="AAA+_ATPase"/>
</dbReference>
<evidence type="ECO:0000256" key="4">
    <source>
        <dbReference type="ARBA" id="ARBA00022840"/>
    </source>
</evidence>
<feature type="domain" description="ABC transporter" evidence="5">
    <location>
        <begin position="15"/>
        <end position="250"/>
    </location>
</feature>
<accession>A0ABQ5MST4</accession>
<dbReference type="PANTHER" id="PTHR43117:SF4">
    <property type="entry name" value="OSMOPROTECTANT IMPORT ATP-BINDING PROTEIN OSMV"/>
    <property type="match status" value="1"/>
</dbReference>